<dbReference type="AlphaFoldDB" id="A0AAD5LZX9"/>
<organism evidence="1 2">
    <name type="scientific">Parelaphostrongylus tenuis</name>
    <name type="common">Meningeal worm</name>
    <dbReference type="NCBI Taxonomy" id="148309"/>
    <lineage>
        <taxon>Eukaryota</taxon>
        <taxon>Metazoa</taxon>
        <taxon>Ecdysozoa</taxon>
        <taxon>Nematoda</taxon>
        <taxon>Chromadorea</taxon>
        <taxon>Rhabditida</taxon>
        <taxon>Rhabditina</taxon>
        <taxon>Rhabditomorpha</taxon>
        <taxon>Strongyloidea</taxon>
        <taxon>Metastrongylidae</taxon>
        <taxon>Parelaphostrongylus</taxon>
    </lineage>
</organism>
<evidence type="ECO:0000313" key="2">
    <source>
        <dbReference type="Proteomes" id="UP001196413"/>
    </source>
</evidence>
<dbReference type="EMBL" id="JAHQIW010000722">
    <property type="protein sequence ID" value="KAJ1349712.1"/>
    <property type="molecule type" value="Genomic_DNA"/>
</dbReference>
<dbReference type="Proteomes" id="UP001196413">
    <property type="component" value="Unassembled WGS sequence"/>
</dbReference>
<keyword evidence="2" id="KW-1185">Reference proteome</keyword>
<name>A0AAD5LZX9_PARTN</name>
<comment type="caution">
    <text evidence="1">The sequence shown here is derived from an EMBL/GenBank/DDBJ whole genome shotgun (WGS) entry which is preliminary data.</text>
</comment>
<reference evidence="1" key="1">
    <citation type="submission" date="2021-06" db="EMBL/GenBank/DDBJ databases">
        <title>Parelaphostrongylus tenuis whole genome reference sequence.</title>
        <authorList>
            <person name="Garwood T.J."/>
            <person name="Larsen P.A."/>
            <person name="Fountain-Jones N.M."/>
            <person name="Garbe J.R."/>
            <person name="Macchietto M.G."/>
            <person name="Kania S.A."/>
            <person name="Gerhold R.W."/>
            <person name="Richards J.E."/>
            <person name="Wolf T.M."/>
        </authorList>
    </citation>
    <scope>NUCLEOTIDE SEQUENCE</scope>
    <source>
        <strain evidence="1">MNPRO001-30</strain>
        <tissue evidence="1">Meninges</tissue>
    </source>
</reference>
<proteinExistence type="predicted"/>
<protein>
    <submittedName>
        <fullName evidence="1">Uncharacterized protein</fullName>
    </submittedName>
</protein>
<gene>
    <name evidence="1" type="ORF">KIN20_005335</name>
</gene>
<sequence>MQQCVLRVKVTTRRRTNRVKRCVSAMSDTTESSATTIRNYSELLRHQVNSMSHGGDPIGNGVSCSYLDEWEYVAAVKAKHGAHEMEWYSSRDFLRLPNEEAQHHFSL</sequence>
<evidence type="ECO:0000313" key="1">
    <source>
        <dbReference type="EMBL" id="KAJ1349712.1"/>
    </source>
</evidence>
<accession>A0AAD5LZX9</accession>